<organism evidence="2 3">
    <name type="scientific">Bailinhaonella thermotolerans</name>
    <dbReference type="NCBI Taxonomy" id="1070861"/>
    <lineage>
        <taxon>Bacteria</taxon>
        <taxon>Bacillati</taxon>
        <taxon>Actinomycetota</taxon>
        <taxon>Actinomycetes</taxon>
        <taxon>Streptosporangiales</taxon>
        <taxon>Streptosporangiaceae</taxon>
        <taxon>Bailinhaonella</taxon>
    </lineage>
</organism>
<evidence type="ECO:0000313" key="3">
    <source>
        <dbReference type="Proteomes" id="UP000265768"/>
    </source>
</evidence>
<name>A0A3A4AS71_9ACTN</name>
<dbReference type="AlphaFoldDB" id="A0A3A4AS71"/>
<protein>
    <recommendedName>
        <fullName evidence="1">SCP2 domain-containing protein</fullName>
    </recommendedName>
</protein>
<dbReference type="InterPro" id="IPR003033">
    <property type="entry name" value="SCP2_sterol-bd_dom"/>
</dbReference>
<dbReference type="EMBL" id="QZEY01000005">
    <property type="protein sequence ID" value="RJL32051.1"/>
    <property type="molecule type" value="Genomic_DNA"/>
</dbReference>
<feature type="domain" description="SCP2" evidence="1">
    <location>
        <begin position="57"/>
        <end position="143"/>
    </location>
</feature>
<accession>A0A3A4AS71</accession>
<sequence length="145" mass="16059">MSDPLSQISTPEELRALLRAEGVDDEVINTFVAELGTEAVLRRVFAIMEQRFRPEKAGKKATGVAQWEITATDGVHPWTVTFADGTAKAEAGRAEKPRVVLRLGMPDFLRLVAQELGGVQAVISGRLKFSGEIMWAQAMQSWFDW</sequence>
<comment type="caution">
    <text evidence="2">The sequence shown here is derived from an EMBL/GenBank/DDBJ whole genome shotgun (WGS) entry which is preliminary data.</text>
</comment>
<dbReference type="RefSeq" id="WP_119927369.1">
    <property type="nucleotide sequence ID" value="NZ_QZEY01000005.1"/>
</dbReference>
<gene>
    <name evidence="2" type="ORF">D5H75_16600</name>
</gene>
<proteinExistence type="predicted"/>
<keyword evidence="3" id="KW-1185">Reference proteome</keyword>
<dbReference type="SUPFAM" id="SSF55718">
    <property type="entry name" value="SCP-like"/>
    <property type="match status" value="1"/>
</dbReference>
<dbReference type="OrthoDB" id="5243187at2"/>
<dbReference type="InterPro" id="IPR036527">
    <property type="entry name" value="SCP2_sterol-bd_dom_sf"/>
</dbReference>
<dbReference type="Pfam" id="PF02036">
    <property type="entry name" value="SCP2"/>
    <property type="match status" value="1"/>
</dbReference>
<reference evidence="2 3" key="1">
    <citation type="submission" date="2018-09" db="EMBL/GenBank/DDBJ databases">
        <title>YIM 75507 draft genome.</title>
        <authorList>
            <person name="Tang S."/>
            <person name="Feng Y."/>
        </authorList>
    </citation>
    <scope>NUCLEOTIDE SEQUENCE [LARGE SCALE GENOMIC DNA]</scope>
    <source>
        <strain evidence="2 3">YIM 75507</strain>
    </source>
</reference>
<evidence type="ECO:0000313" key="2">
    <source>
        <dbReference type="EMBL" id="RJL32051.1"/>
    </source>
</evidence>
<dbReference type="Proteomes" id="UP000265768">
    <property type="component" value="Unassembled WGS sequence"/>
</dbReference>
<evidence type="ECO:0000259" key="1">
    <source>
        <dbReference type="Pfam" id="PF02036"/>
    </source>
</evidence>
<dbReference type="Gene3D" id="3.30.1050.10">
    <property type="entry name" value="SCP2 sterol-binding domain"/>
    <property type="match status" value="1"/>
</dbReference>